<organism evidence="1 2">
    <name type="scientific">Rhodofomes roseus</name>
    <dbReference type="NCBI Taxonomy" id="34475"/>
    <lineage>
        <taxon>Eukaryota</taxon>
        <taxon>Fungi</taxon>
        <taxon>Dikarya</taxon>
        <taxon>Basidiomycota</taxon>
        <taxon>Agaricomycotina</taxon>
        <taxon>Agaricomycetes</taxon>
        <taxon>Polyporales</taxon>
        <taxon>Rhodofomes</taxon>
    </lineage>
</organism>
<dbReference type="RefSeq" id="XP_047780988.1">
    <property type="nucleotide sequence ID" value="XM_047918985.1"/>
</dbReference>
<sequence length="362" mass="39842">MLLSRIGRHQHRPSADDPCVDCRVGHALNALEACSHLSLIHSCHRSHRHRLISIDNGGRQTCGAAFEGTRTSTPLRPHRHRYRPFWSRQHPAGDVNGAPLIPVFPCPAHIFSVLTQVASTVARPIRTIIVSITLSLSHSIRTALPLRSRLLLLSCQPYLSVSHSPHLATATTHCIILLDIPRRCIHISLRGLTTIRLYIYSPTAGITATAYKLRRTGTTRRRHGPIESESEWTAIPSIICVDRATACLPRVDRRRTPLPTPYPHTHCGLRDAHRDAKAVVDPWAQGFDVTRTVHVVSRATSFQPALLGAAGGSQASHFANRSTLGCSDAQLSSGRSTPRVQVVQRAVCWNACSVRKVNAFVS</sequence>
<name>A0ABQ8KMF8_9APHY</name>
<dbReference type="EMBL" id="JADCUA010000006">
    <property type="protein sequence ID" value="KAH9839233.1"/>
    <property type="molecule type" value="Genomic_DNA"/>
</dbReference>
<dbReference type="Proteomes" id="UP000814176">
    <property type="component" value="Unassembled WGS sequence"/>
</dbReference>
<gene>
    <name evidence="1" type="ORF">C8Q71DRAFT_503821</name>
</gene>
<protein>
    <submittedName>
        <fullName evidence="1">Uncharacterized protein</fullName>
    </submittedName>
</protein>
<accession>A0ABQ8KMF8</accession>
<keyword evidence="2" id="KW-1185">Reference proteome</keyword>
<proteinExistence type="predicted"/>
<reference evidence="1 2" key="1">
    <citation type="journal article" date="2021" name="Environ. Microbiol.">
        <title>Gene family expansions and transcriptome signatures uncover fungal adaptations to wood decay.</title>
        <authorList>
            <person name="Hage H."/>
            <person name="Miyauchi S."/>
            <person name="Viragh M."/>
            <person name="Drula E."/>
            <person name="Min B."/>
            <person name="Chaduli D."/>
            <person name="Navarro D."/>
            <person name="Favel A."/>
            <person name="Norest M."/>
            <person name="Lesage-Meessen L."/>
            <person name="Balint B."/>
            <person name="Merenyi Z."/>
            <person name="de Eugenio L."/>
            <person name="Morin E."/>
            <person name="Martinez A.T."/>
            <person name="Baldrian P."/>
            <person name="Stursova M."/>
            <person name="Martinez M.J."/>
            <person name="Novotny C."/>
            <person name="Magnuson J.K."/>
            <person name="Spatafora J.W."/>
            <person name="Maurice S."/>
            <person name="Pangilinan J."/>
            <person name="Andreopoulos W."/>
            <person name="LaButti K."/>
            <person name="Hundley H."/>
            <person name="Na H."/>
            <person name="Kuo A."/>
            <person name="Barry K."/>
            <person name="Lipzen A."/>
            <person name="Henrissat B."/>
            <person name="Riley R."/>
            <person name="Ahrendt S."/>
            <person name="Nagy L.G."/>
            <person name="Grigoriev I.V."/>
            <person name="Martin F."/>
            <person name="Rosso M.N."/>
        </authorList>
    </citation>
    <scope>NUCLEOTIDE SEQUENCE [LARGE SCALE GENOMIC DNA]</scope>
    <source>
        <strain evidence="1 2">CIRM-BRFM 1785</strain>
    </source>
</reference>
<evidence type="ECO:0000313" key="2">
    <source>
        <dbReference type="Proteomes" id="UP000814176"/>
    </source>
</evidence>
<evidence type="ECO:0000313" key="1">
    <source>
        <dbReference type="EMBL" id="KAH9839233.1"/>
    </source>
</evidence>
<comment type="caution">
    <text evidence="1">The sequence shown here is derived from an EMBL/GenBank/DDBJ whole genome shotgun (WGS) entry which is preliminary data.</text>
</comment>
<dbReference type="GeneID" id="71999717"/>